<dbReference type="RefSeq" id="WP_275585073.1">
    <property type="nucleotide sequence ID" value="NZ_JAFBFI010000009.1"/>
</dbReference>
<evidence type="ECO:0000313" key="1">
    <source>
        <dbReference type="EMBL" id="MBM7692989.1"/>
    </source>
</evidence>
<keyword evidence="2" id="KW-1185">Reference proteome</keyword>
<evidence type="ECO:0000313" key="2">
    <source>
        <dbReference type="Proteomes" id="UP000823486"/>
    </source>
</evidence>
<proteinExistence type="predicted"/>
<comment type="caution">
    <text evidence="1">The sequence shown here is derived from an EMBL/GenBank/DDBJ whole genome shotgun (WGS) entry which is preliminary data.</text>
</comment>
<gene>
    <name evidence="1" type="ORF">JOC77_002420</name>
</gene>
<protein>
    <recommendedName>
        <fullName evidence="3">Transposase</fullName>
    </recommendedName>
</protein>
<organism evidence="1 2">
    <name type="scientific">Peribacillus deserti</name>
    <dbReference type="NCBI Taxonomy" id="673318"/>
    <lineage>
        <taxon>Bacteria</taxon>
        <taxon>Bacillati</taxon>
        <taxon>Bacillota</taxon>
        <taxon>Bacilli</taxon>
        <taxon>Bacillales</taxon>
        <taxon>Bacillaceae</taxon>
        <taxon>Peribacillus</taxon>
    </lineage>
</organism>
<evidence type="ECO:0008006" key="3">
    <source>
        <dbReference type="Google" id="ProtNLM"/>
    </source>
</evidence>
<accession>A0ABS2QJT3</accession>
<dbReference type="EMBL" id="JAFBFI010000009">
    <property type="protein sequence ID" value="MBM7692989.1"/>
    <property type="molecule type" value="Genomic_DNA"/>
</dbReference>
<name>A0ABS2QJT3_9BACI</name>
<reference evidence="1 2" key="1">
    <citation type="submission" date="2021-01" db="EMBL/GenBank/DDBJ databases">
        <title>Genomic Encyclopedia of Type Strains, Phase IV (KMG-IV): sequencing the most valuable type-strain genomes for metagenomic binning, comparative biology and taxonomic classification.</title>
        <authorList>
            <person name="Goeker M."/>
        </authorList>
    </citation>
    <scope>NUCLEOTIDE SEQUENCE [LARGE SCALE GENOMIC DNA]</scope>
    <source>
        <strain evidence="1 2">DSM 105482</strain>
    </source>
</reference>
<dbReference type="Proteomes" id="UP000823486">
    <property type="component" value="Unassembled WGS sequence"/>
</dbReference>
<sequence length="40" mass="4682">MSTYFFGQDHPNTGKIRTVIIGIYNKENKRFKQAASGWNY</sequence>